<dbReference type="STRING" id="1387353.BSF38_05444"/>
<reference evidence="2" key="1">
    <citation type="submission" date="2016-12" db="EMBL/GenBank/DDBJ databases">
        <title>Comparative genomics of four Isosphaeraceae planctomycetes: a common pool of plasmids and glycoside hydrolase genes.</title>
        <authorList>
            <person name="Ivanova A."/>
        </authorList>
    </citation>
    <scope>NUCLEOTIDE SEQUENCE [LARGE SCALE GENOMIC DNA]</scope>
    <source>
        <strain evidence="2">PX4</strain>
    </source>
</reference>
<sequence length="251" mass="26956">MPLTDHPLGDYRFLPGIAPYSCGVVSAPGFEVVHVTLHRPVPYLRGFDEIERRLVSEGRPRAALCGVELRSPCPFSFEGFAEFNAGYARILEGWGLFVDGVSPVARTNVAPEGGPPGEPVLYGFSYSRPCDPSLPPTFVVAGAGELPEGVLAVEGIVRGGDASPDAIATKGAFVMDLMERRLRGLGGDWPSVTAIDVYTVHPIGRLLPDVILGRAGSAAAHGVRWFYSRPPIVGIEYEMDLRGVRTELRIG</sequence>
<accession>A0A1U7CY35</accession>
<dbReference type="KEGG" id="pbor:BSF38_05444"/>
<dbReference type="EMBL" id="CP019082">
    <property type="protein sequence ID" value="APW63862.1"/>
    <property type="molecule type" value="Genomic_DNA"/>
</dbReference>
<name>A0A1U7CY35_9BACT</name>
<protein>
    <recommendedName>
        <fullName evidence="3">RidA family protein</fullName>
    </recommendedName>
</protein>
<dbReference type="OrthoDB" id="8125412at2"/>
<proteinExistence type="predicted"/>
<keyword evidence="2" id="KW-1185">Reference proteome</keyword>
<gene>
    <name evidence="1" type="ORF">BSF38_05444</name>
</gene>
<organism evidence="1 2">
    <name type="scientific">Paludisphaera borealis</name>
    <dbReference type="NCBI Taxonomy" id="1387353"/>
    <lineage>
        <taxon>Bacteria</taxon>
        <taxon>Pseudomonadati</taxon>
        <taxon>Planctomycetota</taxon>
        <taxon>Planctomycetia</taxon>
        <taxon>Isosphaerales</taxon>
        <taxon>Isosphaeraceae</taxon>
        <taxon>Paludisphaera</taxon>
    </lineage>
</organism>
<dbReference type="Proteomes" id="UP000186309">
    <property type="component" value="Chromosome"/>
</dbReference>
<evidence type="ECO:0000313" key="1">
    <source>
        <dbReference type="EMBL" id="APW63862.1"/>
    </source>
</evidence>
<dbReference type="AlphaFoldDB" id="A0A1U7CY35"/>
<dbReference type="RefSeq" id="WP_076350163.1">
    <property type="nucleotide sequence ID" value="NZ_CP019082.1"/>
</dbReference>
<evidence type="ECO:0008006" key="3">
    <source>
        <dbReference type="Google" id="ProtNLM"/>
    </source>
</evidence>
<evidence type="ECO:0000313" key="2">
    <source>
        <dbReference type="Proteomes" id="UP000186309"/>
    </source>
</evidence>